<sequence length="103" mass="11735">MTTNVEISLSGRYYKTRHKVMGLFNTLMTGWATAPVAQMCLHEMDWLGHQWPTELPISNLVVPLVVGGTSYLTVSYQNLLYTVLYIYYGRGFEFTLHSAVNLL</sequence>
<dbReference type="EMBL" id="HBUF01552971">
    <property type="protein sequence ID" value="CAG6759547.1"/>
    <property type="molecule type" value="Transcribed_RNA"/>
</dbReference>
<proteinExistence type="predicted"/>
<protein>
    <submittedName>
        <fullName evidence="1">Uncharacterized protein</fullName>
    </submittedName>
</protein>
<organism evidence="1">
    <name type="scientific">Cacopsylla melanoneura</name>
    <dbReference type="NCBI Taxonomy" id="428564"/>
    <lineage>
        <taxon>Eukaryota</taxon>
        <taxon>Metazoa</taxon>
        <taxon>Ecdysozoa</taxon>
        <taxon>Arthropoda</taxon>
        <taxon>Hexapoda</taxon>
        <taxon>Insecta</taxon>
        <taxon>Pterygota</taxon>
        <taxon>Neoptera</taxon>
        <taxon>Paraneoptera</taxon>
        <taxon>Hemiptera</taxon>
        <taxon>Sternorrhyncha</taxon>
        <taxon>Psylloidea</taxon>
        <taxon>Psyllidae</taxon>
        <taxon>Psyllinae</taxon>
        <taxon>Cacopsylla</taxon>
    </lineage>
</organism>
<reference evidence="1" key="1">
    <citation type="submission" date="2021-05" db="EMBL/GenBank/DDBJ databases">
        <authorList>
            <person name="Alioto T."/>
            <person name="Alioto T."/>
            <person name="Gomez Garrido J."/>
        </authorList>
    </citation>
    <scope>NUCLEOTIDE SEQUENCE</scope>
</reference>
<evidence type="ECO:0000313" key="1">
    <source>
        <dbReference type="EMBL" id="CAG6759547.1"/>
    </source>
</evidence>
<accession>A0A8D9A8F6</accession>
<dbReference type="AlphaFoldDB" id="A0A8D9A8F6"/>
<name>A0A8D9A8F6_9HEMI</name>